<dbReference type="AlphaFoldDB" id="U2CIP3"/>
<sequence>MEAFYFIYMIIALLLMPVLVKEGGTVYKMLYLIVALGIPFFGIYVWWRMRR</sequence>
<dbReference type="PATRIC" id="fig|1321819.3.peg.2340"/>
<keyword evidence="1" id="KW-0472">Membrane</keyword>
<reference evidence="2 3" key="1">
    <citation type="submission" date="2013-08" db="EMBL/GenBank/DDBJ databases">
        <authorList>
            <person name="Weinstock G."/>
            <person name="Sodergren E."/>
            <person name="Wylie T."/>
            <person name="Fulton L."/>
            <person name="Fulton R."/>
            <person name="Fronick C."/>
            <person name="O'Laughlin M."/>
            <person name="Godfrey J."/>
            <person name="Miner T."/>
            <person name="Herter B."/>
            <person name="Appelbaum E."/>
            <person name="Cordes M."/>
            <person name="Lek S."/>
            <person name="Wollam A."/>
            <person name="Pepin K.H."/>
            <person name="Palsikar V.B."/>
            <person name="Mitreva M."/>
            <person name="Wilson R.K."/>
        </authorList>
    </citation>
    <scope>NUCLEOTIDE SEQUENCE [LARGE SCALE GENOMIC DNA]</scope>
    <source>
        <strain evidence="2 3">F0041</strain>
    </source>
</reference>
<dbReference type="Proteomes" id="UP000016496">
    <property type="component" value="Unassembled WGS sequence"/>
</dbReference>
<protein>
    <submittedName>
        <fullName evidence="2">Uncharacterized protein</fullName>
    </submittedName>
</protein>
<organism evidence="2 3">
    <name type="scientific">Bacteroides pyogenes F0041</name>
    <dbReference type="NCBI Taxonomy" id="1321819"/>
    <lineage>
        <taxon>Bacteria</taxon>
        <taxon>Pseudomonadati</taxon>
        <taxon>Bacteroidota</taxon>
        <taxon>Bacteroidia</taxon>
        <taxon>Bacteroidales</taxon>
        <taxon>Bacteroidaceae</taxon>
        <taxon>Bacteroides</taxon>
    </lineage>
</organism>
<evidence type="ECO:0000256" key="1">
    <source>
        <dbReference type="SAM" id="Phobius"/>
    </source>
</evidence>
<feature type="transmembrane region" description="Helical" evidence="1">
    <location>
        <begin position="26"/>
        <end position="47"/>
    </location>
</feature>
<evidence type="ECO:0000313" key="3">
    <source>
        <dbReference type="Proteomes" id="UP000016496"/>
    </source>
</evidence>
<evidence type="ECO:0000313" key="2">
    <source>
        <dbReference type="EMBL" id="ERI83933.1"/>
    </source>
</evidence>
<keyword evidence="1" id="KW-0812">Transmembrane</keyword>
<accession>U2CIP3</accession>
<feature type="transmembrane region" description="Helical" evidence="1">
    <location>
        <begin position="5"/>
        <end position="20"/>
    </location>
</feature>
<name>U2CIP3_9BACE</name>
<gene>
    <name evidence="2" type="ORF">HMPREF1981_02536</name>
</gene>
<dbReference type="HOGENOM" id="CLU_3095728_0_0_10"/>
<dbReference type="RefSeq" id="WP_021646082.1">
    <property type="nucleotide sequence ID" value="NZ_KE993134.1"/>
</dbReference>
<dbReference type="EMBL" id="AWSV01000138">
    <property type="protein sequence ID" value="ERI83933.1"/>
    <property type="molecule type" value="Genomic_DNA"/>
</dbReference>
<keyword evidence="1" id="KW-1133">Transmembrane helix</keyword>
<comment type="caution">
    <text evidence="2">The sequence shown here is derived from an EMBL/GenBank/DDBJ whole genome shotgun (WGS) entry which is preliminary data.</text>
</comment>
<proteinExistence type="predicted"/>